<feature type="non-terminal residue" evidence="1">
    <location>
        <position position="1"/>
    </location>
</feature>
<accession>A0A0F9CFS1</accession>
<dbReference type="Gene3D" id="3.90.550.10">
    <property type="entry name" value="Spore Coat Polysaccharide Biosynthesis Protein SpsA, Chain A"/>
    <property type="match status" value="1"/>
</dbReference>
<sequence>ARTRSTRLPRKVLEKVNGETIIQILIKKALKITKVDEVIIATSIKPNDDIIEKCAKENNVICFRGSEENVLQRYVDAAKLYNLDVIIRLTADCPLLSSKLLNETLNKYLEFKNKPDYFYIEGYPNGLGAIEIISKKGLLKAGKLAKSKYDKEHVMPFIVNNHDLFNVKIIKANEKYFRPELRVCVDTFEDLNVVRKISKFFNSTEIEVDDLIKFLDENS</sequence>
<protein>
    <recommendedName>
        <fullName evidence="2">Acylneuraminate cytidylyltransferase</fullName>
    </recommendedName>
</protein>
<dbReference type="InterPro" id="IPR003329">
    <property type="entry name" value="Cytidylyl_trans"/>
</dbReference>
<dbReference type="InterPro" id="IPR029044">
    <property type="entry name" value="Nucleotide-diphossugar_trans"/>
</dbReference>
<evidence type="ECO:0008006" key="2">
    <source>
        <dbReference type="Google" id="ProtNLM"/>
    </source>
</evidence>
<name>A0A0F9CFS1_9ZZZZ</name>
<dbReference type="PANTHER" id="PTHR42866:SF1">
    <property type="entry name" value="SPORE COAT POLYSACCHARIDE BIOSYNTHESIS PROTEIN SPSF"/>
    <property type="match status" value="1"/>
</dbReference>
<dbReference type="EMBL" id="LAZR01046880">
    <property type="protein sequence ID" value="KKK95511.1"/>
    <property type="molecule type" value="Genomic_DNA"/>
</dbReference>
<dbReference type="SUPFAM" id="SSF53448">
    <property type="entry name" value="Nucleotide-diphospho-sugar transferases"/>
    <property type="match status" value="1"/>
</dbReference>
<dbReference type="GO" id="GO:0005829">
    <property type="term" value="C:cytosol"/>
    <property type="evidence" value="ECO:0007669"/>
    <property type="project" value="TreeGrafter"/>
</dbReference>
<gene>
    <name evidence="1" type="ORF">LCGC14_2672070</name>
</gene>
<organism evidence="1">
    <name type="scientific">marine sediment metagenome</name>
    <dbReference type="NCBI Taxonomy" id="412755"/>
    <lineage>
        <taxon>unclassified sequences</taxon>
        <taxon>metagenomes</taxon>
        <taxon>ecological metagenomes</taxon>
    </lineage>
</organism>
<dbReference type="Pfam" id="PF02348">
    <property type="entry name" value="CTP_transf_3"/>
    <property type="match status" value="1"/>
</dbReference>
<comment type="caution">
    <text evidence="1">The sequence shown here is derived from an EMBL/GenBank/DDBJ whole genome shotgun (WGS) entry which is preliminary data.</text>
</comment>
<evidence type="ECO:0000313" key="1">
    <source>
        <dbReference type="EMBL" id="KKK95511.1"/>
    </source>
</evidence>
<dbReference type="AlphaFoldDB" id="A0A0F9CFS1"/>
<dbReference type="PANTHER" id="PTHR42866">
    <property type="entry name" value="3-DEOXY-MANNO-OCTULOSONATE CYTIDYLYLTRANSFERASE"/>
    <property type="match status" value="1"/>
</dbReference>
<reference evidence="1" key="1">
    <citation type="journal article" date="2015" name="Nature">
        <title>Complex archaea that bridge the gap between prokaryotes and eukaryotes.</title>
        <authorList>
            <person name="Spang A."/>
            <person name="Saw J.H."/>
            <person name="Jorgensen S.L."/>
            <person name="Zaremba-Niedzwiedzka K."/>
            <person name="Martijn J."/>
            <person name="Lind A.E."/>
            <person name="van Eijk R."/>
            <person name="Schleper C."/>
            <person name="Guy L."/>
            <person name="Ettema T.J."/>
        </authorList>
    </citation>
    <scope>NUCLEOTIDE SEQUENCE</scope>
</reference>
<proteinExistence type="predicted"/>